<comment type="caution">
    <text evidence="7">The sequence shown here is derived from an EMBL/GenBank/DDBJ whole genome shotgun (WGS) entry which is preliminary data.</text>
</comment>
<dbReference type="EMBL" id="JPGN01000013">
    <property type="protein sequence ID" value="KFI20631.1"/>
    <property type="molecule type" value="Genomic_DNA"/>
</dbReference>
<evidence type="ECO:0000256" key="4">
    <source>
        <dbReference type="ARBA" id="ARBA00022801"/>
    </source>
</evidence>
<proteinExistence type="predicted"/>
<dbReference type="GO" id="GO:0004540">
    <property type="term" value="F:RNA nuclease activity"/>
    <property type="evidence" value="ECO:0007669"/>
    <property type="project" value="TreeGrafter"/>
</dbReference>
<dbReference type="InterPro" id="IPR029060">
    <property type="entry name" value="PIN-like_dom_sf"/>
</dbReference>
<dbReference type="SUPFAM" id="SSF88723">
    <property type="entry name" value="PIN domain-like"/>
    <property type="match status" value="1"/>
</dbReference>
<evidence type="ECO:0000313" key="7">
    <source>
        <dbReference type="EMBL" id="KFI20631.1"/>
    </source>
</evidence>
<gene>
    <name evidence="7" type="ORF">IB75_02125</name>
</gene>
<evidence type="ECO:0000256" key="5">
    <source>
        <dbReference type="ARBA" id="ARBA00022842"/>
    </source>
</evidence>
<feature type="domain" description="PIN" evidence="6">
    <location>
        <begin position="2"/>
        <end position="118"/>
    </location>
</feature>
<organism evidence="7 8">
    <name type="scientific">Nitrosococcus oceani C-27</name>
    <dbReference type="NCBI Taxonomy" id="314279"/>
    <lineage>
        <taxon>Bacteria</taxon>
        <taxon>Pseudomonadati</taxon>
        <taxon>Pseudomonadota</taxon>
        <taxon>Gammaproteobacteria</taxon>
        <taxon>Chromatiales</taxon>
        <taxon>Chromatiaceae</taxon>
        <taxon>Nitrosococcus</taxon>
    </lineage>
</organism>
<dbReference type="Gene3D" id="3.40.50.1010">
    <property type="entry name" value="5'-nuclease"/>
    <property type="match status" value="1"/>
</dbReference>
<dbReference type="GO" id="GO:0046872">
    <property type="term" value="F:metal ion binding"/>
    <property type="evidence" value="ECO:0007669"/>
    <property type="project" value="UniProtKB-KW"/>
</dbReference>
<evidence type="ECO:0000256" key="2">
    <source>
        <dbReference type="ARBA" id="ARBA00022722"/>
    </source>
</evidence>
<dbReference type="PANTHER" id="PTHR42740:SF1">
    <property type="entry name" value="RIBONUCLEASE VAPC3"/>
    <property type="match status" value="1"/>
</dbReference>
<dbReference type="Proteomes" id="UP000028839">
    <property type="component" value="Unassembled WGS sequence"/>
</dbReference>
<dbReference type="GO" id="GO:0016787">
    <property type="term" value="F:hydrolase activity"/>
    <property type="evidence" value="ECO:0007669"/>
    <property type="project" value="UniProtKB-KW"/>
</dbReference>
<dbReference type="OrthoDB" id="9811788at2"/>
<accession>A0A0E2Z5I3</accession>
<dbReference type="Pfam" id="PF01850">
    <property type="entry name" value="PIN"/>
    <property type="match status" value="1"/>
</dbReference>
<reference evidence="7 8" key="1">
    <citation type="submission" date="2014-07" db="EMBL/GenBank/DDBJ databases">
        <title>Comparative analysis of Nitrosococcus oceani genome inventories of strains from Pacific and Atlantic gyres.</title>
        <authorList>
            <person name="Lim C.K."/>
            <person name="Wang L."/>
            <person name="Sayavedra-Soto L.A."/>
            <person name="Klotz M.G."/>
        </authorList>
    </citation>
    <scope>NUCLEOTIDE SEQUENCE [LARGE SCALE GENOMIC DNA]</scope>
    <source>
        <strain evidence="7 8">C-27</strain>
    </source>
</reference>
<evidence type="ECO:0000313" key="8">
    <source>
        <dbReference type="Proteomes" id="UP000028839"/>
    </source>
</evidence>
<keyword evidence="5" id="KW-0460">Magnesium</keyword>
<evidence type="ECO:0000256" key="1">
    <source>
        <dbReference type="ARBA" id="ARBA00022649"/>
    </source>
</evidence>
<evidence type="ECO:0000256" key="3">
    <source>
        <dbReference type="ARBA" id="ARBA00022723"/>
    </source>
</evidence>
<dbReference type="InterPro" id="IPR051749">
    <property type="entry name" value="PINc/VapC_TA_RNase"/>
</dbReference>
<keyword evidence="2" id="KW-0540">Nuclease</keyword>
<keyword evidence="3" id="KW-0479">Metal-binding</keyword>
<sequence>MILADTGVWIDYFNGAVNEKTDLLDFALDEGTIAMGDLILLEILQGFREDSEYKKAKRTLTTLDQYELFGHHMVDKCADNYRFLRKKGITIRKTADLIIATFCIENRFQLLFSDKDFAPFADYLNLEQFQPKT</sequence>
<dbReference type="AlphaFoldDB" id="A0A0E2Z5I3"/>
<dbReference type="PANTHER" id="PTHR42740">
    <property type="entry name" value="RIBONUCLEASE VAPC3"/>
    <property type="match status" value="1"/>
</dbReference>
<protein>
    <submittedName>
        <fullName evidence="7">Twitching motility protein PilT</fullName>
    </submittedName>
</protein>
<keyword evidence="4" id="KW-0378">Hydrolase</keyword>
<keyword evidence="1" id="KW-1277">Toxin-antitoxin system</keyword>
<name>A0A0E2Z5I3_9GAMM</name>
<dbReference type="CDD" id="cd18760">
    <property type="entry name" value="PIN_MtVapC3-like"/>
    <property type="match status" value="1"/>
</dbReference>
<evidence type="ECO:0000259" key="6">
    <source>
        <dbReference type="Pfam" id="PF01850"/>
    </source>
</evidence>
<dbReference type="InterPro" id="IPR002716">
    <property type="entry name" value="PIN_dom"/>
</dbReference>
<dbReference type="HOGENOM" id="CLU_118482_1_0_6"/>